<evidence type="ECO:0000256" key="1">
    <source>
        <dbReference type="SAM" id="MobiDB-lite"/>
    </source>
</evidence>
<feature type="domain" description="Cell morphogenesis central region" evidence="4">
    <location>
        <begin position="1390"/>
        <end position="1474"/>
    </location>
</feature>
<accession>A0ABM4D623</accession>
<dbReference type="InterPro" id="IPR016024">
    <property type="entry name" value="ARM-type_fold"/>
</dbReference>
<keyword evidence="6" id="KW-1185">Reference proteome</keyword>
<evidence type="ECO:0000313" key="7">
    <source>
        <dbReference type="RefSeq" id="XP_065669748.1"/>
    </source>
</evidence>
<sequence>MAEKSGGDITLPNPKEICIHDNNEFINESVEKISALPWIRCNDSAILTENPARATADLNPGEYVLQTLFTEFTILAQKKIDRLMTDASERPLSKSLQRGEDPQFDQLLCSLSSVAEHCLSSLLKTLFLWYERQSSGCDDATPRSPSRTRNGTESPRPGSRASFKEKDVILWERRNMSVEFIFCLVLIEVLKQLAIHPVDDQLVQYIEDLAFKHFKEHNVDASAPLVVCNQGIITALYAEVIGVLAQTRFQSIRKRFVSEYKENVGNPQILLNITMGLKFIRFKLYPVDEVEESFMFLQECATLFLERSLDKEVKYAFANLFVEILIPVAAQAKREYNIPAVKKFVDLLYKDAFDMSKKAKHSLAIYPLVTALLCISQKQFFLTNWGQFLNLCLSCIKSRDSKMQRMAMECLYRLLWVYIIRIKCEAHTITINRLRSIVDTLFPKNSRTVLPRNIPLTIFVKIIQFIAQEKLDFAMQDIIFDLLNIGKSVKQLNPERMNIGLRAFLVIADNLQRKEGSPPMPSTIGHLPSGNTLKVKKTFTKLTEEAARNIGVVTYYTSVRRALDTILKTLDSQVGKSMTLINPQMVNKEVNDFISGERKPKIDLFRTCVAAIPKCIPDGMGKEELVELISRATLHVDEELRNLAFAALQGLIVDFPEYRHEIIKGYINFTLKEVPDSFPQIIENSIRMLAQLLIQWRNAVSMPAGSNTDKYLEMSMHCSKSQADSELSSIHTLHATEGFALAMLCSNKAMIRKLAFTLLKEVRILYKALYNEGKDELVIDVLENSAVYVVEKALANVSGYDKSSLGLSPHIDLQLLAEKSALLAEKQEHNIANTINKDLWSHCLSGFFDKVFLSQKNCSCMFHFTWPYINNRIFVLYSTMDPNADFDSMKSRTSVMSFRAPRVQPNLSDVCLWRNYLIYLFCAPPPTVLVSNISTIASISSNDTDIKTDHNKLPPDFVKLSDIFRTTILLIKSEIFEIREAAVIGLGKTNPLAHPQLIEELQPLIREVLDKKTDGVRKKRKKDLLRLQVARIMAANAEQGCFRHSLSQPDNKGVLHCLGEYIEGMRSILEQENEKDDGSLMSLRLNFSKFLHKMIKSIPISMQGSLLRNQGRHHLFLLLAGWCGHFNVNNLGTTTQTGHHSVELEFSALEAMCALLCCGQVFDQKALTVSNGYLYKLLDTMFQSNNTNVTKLGQETVELLLENNESIPALLNFVVDRCYTGTRGISNGCFLALANVFSKHSYSCQLISLLCVVIFKTGDPCQEISEKAAQLIYILDRRFFGYMIPFRSGSSECTNGNQTFSMHLAYTHPELTLPLISEITLRFETATMVGQRCLLHFLSPWLENIELVELSSTPVSSETGEALDLNDIRTPTHTQMLRPIVLQGGGWGSSQASQMVLNNLFYLTVKYEELYSKEIEKCWSSLCIHWENNIARIIDYLIIMAGLCGTSVLIHAKKICVYLARTKSTATVCHLTEEIKLTDVVSNSWDRIPSPPYFRCLSKLFSPIKLSSPHSSSLTQKPQEGIKEDENTLIDANSSTLLINRFGNERSSFGSSGKSFSENVSESAKASQIAALIEQQKKAAGSSEMWIYQWVIKVDLLKGDGLPLPMPHKFQYFAPITQLFPLTSPPAQLYRCNFALMLLTEIISDQRDIPWVEDLPLLLHVSFLGLDHPKPLVYESCKRLIINLIVVLVCSSDHSTIAKALMDFQTVSSTVLSQIASCTTVPNDGDLGTEETLGASGANVETRVNGPELEENGVSISERARHVIEYLAKSGCKPLWTFEDITPRNCTIKSSNHLESFLHIIISLFDDALPSSSLRGRWGRESLYWATSCSSRHYAGRSFQIFRSLKVPLSWPMLSDILQRLVESVADSGEDVQGYFMEILLTFLAEVDYAFNPHPKSILKASFVLPDSFKFSSVKDLSVSNLPAGHHRRSRSTDCSHENKRYRSLSDFKVSISDDFSDTPTVEFSENELPQSPYDILARFFWIGVSLLESDYEHEFLLAIKLIDKVFDKLNLEDAKSVERVEKVFDKINWLNFPGLQSLLLKGLTSSGTAEQTQYLLSKLTTMNSISVISPNLTLGLSLNVISLLPRLINSFDTPDEFCQAAALRIVQACESNLKLKDLATLMVMYIKKEYSKSVHFWIEVVCKNLVDAFPNYSVQLLALLVEMLEQGPPIFHQSVLNIICAILKYSDVTSPGLKQFHSYLLRIITSHVKDVNLWKESLNILKLVVSNSSHIQQAHQSFLRTTSSQLIQPRGSLGSIISLAPKPSRVHSMSFGESSWSLSSDMFKKDLPGRTLEFSFNVSNTPVIGARYNLEELKDHIEATPGATTAAPCWRKPHGSQKRTRERLVQLLPMCGHKGGLKQSLSVIFSSSSELDLERAMSSEDGSGEEPLGENIEVDFSGQRLTNIFTDFDFLDDELDKDIMLEVGTFGWTSNSELADEFSECGHISPCGSESDNVTSVKDDYISADEEEVDLLQKSLPEFSLISLKEEREEELESKEDDREEDEEDEDDLEKRITLEEDQDDTESPTSLPLDPVDSETSCLMKPNDEINIGILTNLLTDPGDSLLTDNSVDNSAADHVGMVLSHTDENYSLTSQSSLDSIPPIENITTVALPEPVLLETLKYEEIPKLWSKFVRQLVSHPSVEEALDSFPCFPLILKAWNMWIKSLINDAQMFFRLIGVIDIAGKLSLVKDELEKNFKVPYLFVDEEVFSATKLLSKHRLTTLKLNVALQCLQEKQQFAIQQLEMLQQSFKAKTNSSEHNNFFFHSNFEESAVHDLCLYLYHVHMQYILCLEIYSVYIEKTVTIIRDMNQHSDLTTDLISMHSELITTQKSLNDSAVLRDTVRTATDSVDIFNNAKDLVGLNNVADFNRMAESPDTFTIASNNGNTFRLYRDISSMLLNAVANRQFDDAISIIRSYRENHLNSSSLEVKLEEEIETILSIYAKNILKSRSGVFALLGSYDHLVTLCDKLNELLADFLSSAYERSDASEILKREQPDVS</sequence>
<feature type="region of interest" description="Disordered" evidence="1">
    <location>
        <begin position="2486"/>
        <end position="2540"/>
    </location>
</feature>
<evidence type="ECO:0000259" key="5">
    <source>
        <dbReference type="Pfam" id="PF19421"/>
    </source>
</evidence>
<dbReference type="Pfam" id="PF14228">
    <property type="entry name" value="MOR2-PAG1_mid"/>
    <property type="match status" value="4"/>
</dbReference>
<gene>
    <name evidence="7" type="primary">LOC100205062</name>
</gene>
<dbReference type="PANTHER" id="PTHR12295">
    <property type="entry name" value="FURRY-RELATED"/>
    <property type="match status" value="1"/>
</dbReference>
<feature type="domain" description="Cell morphogenesis protein N-terminal" evidence="2">
    <location>
        <begin position="172"/>
        <end position="696"/>
    </location>
</feature>
<feature type="domain" description="Cell morphogenesis central region" evidence="4">
    <location>
        <begin position="1198"/>
        <end position="1353"/>
    </location>
</feature>
<evidence type="ECO:0000313" key="6">
    <source>
        <dbReference type="Proteomes" id="UP001652625"/>
    </source>
</evidence>
<protein>
    <submittedName>
        <fullName evidence="7">Protein furry homolog-like isoform X3</fullName>
    </submittedName>
</protein>
<feature type="compositionally biased region" description="Polar residues" evidence="1">
    <location>
        <begin position="143"/>
        <end position="153"/>
    </location>
</feature>
<name>A0ABM4D623_HYDVU</name>
<evidence type="ECO:0000259" key="4">
    <source>
        <dbReference type="Pfam" id="PF14228"/>
    </source>
</evidence>
<feature type="domain" description="Protein furry C-terminal" evidence="5">
    <location>
        <begin position="2286"/>
        <end position="2976"/>
    </location>
</feature>
<reference evidence="7" key="1">
    <citation type="submission" date="2025-08" db="UniProtKB">
        <authorList>
            <consortium name="RefSeq"/>
        </authorList>
    </citation>
    <scope>IDENTIFICATION</scope>
</reference>
<proteinExistence type="predicted"/>
<dbReference type="InterPro" id="IPR029473">
    <property type="entry name" value="MOR2-PAG1_mid"/>
</dbReference>
<feature type="region of interest" description="Disordered" evidence="1">
    <location>
        <begin position="135"/>
        <end position="160"/>
    </location>
</feature>
<evidence type="ECO:0000259" key="2">
    <source>
        <dbReference type="Pfam" id="PF14222"/>
    </source>
</evidence>
<dbReference type="Pfam" id="PF19421">
    <property type="entry name" value="Fry_C"/>
    <property type="match status" value="1"/>
</dbReference>
<dbReference type="InterPro" id="IPR025481">
    <property type="entry name" value="Cell_Morphogen_C"/>
</dbReference>
<dbReference type="InterPro" id="IPR025614">
    <property type="entry name" value="Cell_morpho_N"/>
</dbReference>
<feature type="compositionally biased region" description="Acidic residues" evidence="1">
    <location>
        <begin position="2489"/>
        <end position="2509"/>
    </location>
</feature>
<dbReference type="InterPro" id="IPR045842">
    <property type="entry name" value="Fry_C"/>
</dbReference>
<dbReference type="Proteomes" id="UP001652625">
    <property type="component" value="Chromosome 12"/>
</dbReference>
<dbReference type="RefSeq" id="XP_065669748.1">
    <property type="nucleotide sequence ID" value="XM_065813676.1"/>
</dbReference>
<dbReference type="SUPFAM" id="SSF48371">
    <property type="entry name" value="ARM repeat"/>
    <property type="match status" value="2"/>
</dbReference>
<dbReference type="Pfam" id="PF14222">
    <property type="entry name" value="MOR2-PAG1_N"/>
    <property type="match status" value="1"/>
</dbReference>
<dbReference type="Pfam" id="PF14225">
    <property type="entry name" value="MOR2-PAG1_C"/>
    <property type="match status" value="1"/>
</dbReference>
<dbReference type="PANTHER" id="PTHR12295:SF30">
    <property type="entry name" value="PROTEIN FURRY"/>
    <property type="match status" value="1"/>
</dbReference>
<evidence type="ECO:0000259" key="3">
    <source>
        <dbReference type="Pfam" id="PF14225"/>
    </source>
</evidence>
<organism evidence="6 7">
    <name type="scientific">Hydra vulgaris</name>
    <name type="common">Hydra</name>
    <name type="synonym">Hydra attenuata</name>
    <dbReference type="NCBI Taxonomy" id="6087"/>
    <lineage>
        <taxon>Eukaryota</taxon>
        <taxon>Metazoa</taxon>
        <taxon>Cnidaria</taxon>
        <taxon>Hydrozoa</taxon>
        <taxon>Hydroidolina</taxon>
        <taxon>Anthoathecata</taxon>
        <taxon>Aplanulata</taxon>
        <taxon>Hydridae</taxon>
        <taxon>Hydra</taxon>
    </lineage>
</organism>
<feature type="domain" description="Cell morphogenesis central region" evidence="4">
    <location>
        <begin position="1628"/>
        <end position="1689"/>
    </location>
</feature>
<feature type="domain" description="Cell morphogenesis protein C-terminal" evidence="3">
    <location>
        <begin position="1979"/>
        <end position="2229"/>
    </location>
</feature>
<dbReference type="InterPro" id="IPR039867">
    <property type="entry name" value="Furry/Tao3/Mor2"/>
</dbReference>
<dbReference type="GeneID" id="100205062"/>
<feature type="domain" description="Cell morphogenesis central region" evidence="4">
    <location>
        <begin position="1763"/>
        <end position="1850"/>
    </location>
</feature>